<evidence type="ECO:0000256" key="3">
    <source>
        <dbReference type="ARBA" id="ARBA00022723"/>
    </source>
</evidence>
<comment type="caution">
    <text evidence="6">The sequence shown here is derived from an EMBL/GenBank/DDBJ whole genome shotgun (WGS) entry which is preliminary data.</text>
</comment>
<evidence type="ECO:0000313" key="6">
    <source>
        <dbReference type="EMBL" id="GAG14095.1"/>
    </source>
</evidence>
<dbReference type="InterPro" id="IPR023572">
    <property type="entry name" value="Archease_dom"/>
</dbReference>
<keyword evidence="3" id="KW-0479">Metal-binding</keyword>
<keyword evidence="4" id="KW-0106">Calcium</keyword>
<feature type="non-terminal residue" evidence="6">
    <location>
        <position position="1"/>
    </location>
</feature>
<dbReference type="EMBL" id="BARS01038802">
    <property type="protein sequence ID" value="GAG14095.1"/>
    <property type="molecule type" value="Genomic_DNA"/>
</dbReference>
<dbReference type="GO" id="GO:0046872">
    <property type="term" value="F:metal ion binding"/>
    <property type="evidence" value="ECO:0007669"/>
    <property type="project" value="UniProtKB-KW"/>
</dbReference>
<dbReference type="AlphaFoldDB" id="X0V7J1"/>
<dbReference type="Pfam" id="PF01951">
    <property type="entry name" value="Archease"/>
    <property type="match status" value="1"/>
</dbReference>
<evidence type="ECO:0000256" key="2">
    <source>
        <dbReference type="ARBA" id="ARBA00022694"/>
    </source>
</evidence>
<comment type="similarity">
    <text evidence="1">Belongs to the archease family.</text>
</comment>
<proteinExistence type="inferred from homology"/>
<keyword evidence="2" id="KW-0819">tRNA processing</keyword>
<feature type="domain" description="Archease" evidence="5">
    <location>
        <begin position="1"/>
        <end position="69"/>
    </location>
</feature>
<evidence type="ECO:0000259" key="5">
    <source>
        <dbReference type="Pfam" id="PF01951"/>
    </source>
</evidence>
<organism evidence="6">
    <name type="scientific">marine sediment metagenome</name>
    <dbReference type="NCBI Taxonomy" id="412755"/>
    <lineage>
        <taxon>unclassified sequences</taxon>
        <taxon>metagenomes</taxon>
        <taxon>ecological metagenomes</taxon>
    </lineage>
</organism>
<dbReference type="InterPro" id="IPR036820">
    <property type="entry name" value="Archease_dom_sf"/>
</dbReference>
<dbReference type="Gene3D" id="3.55.10.10">
    <property type="entry name" value="Archease domain"/>
    <property type="match status" value="1"/>
</dbReference>
<reference evidence="6" key="1">
    <citation type="journal article" date="2014" name="Front. Microbiol.">
        <title>High frequency of phylogenetically diverse reductive dehalogenase-homologous genes in deep subseafloor sedimentary metagenomes.</title>
        <authorList>
            <person name="Kawai M."/>
            <person name="Futagami T."/>
            <person name="Toyoda A."/>
            <person name="Takaki Y."/>
            <person name="Nishi S."/>
            <person name="Hori S."/>
            <person name="Arai W."/>
            <person name="Tsubouchi T."/>
            <person name="Morono Y."/>
            <person name="Uchiyama I."/>
            <person name="Ito T."/>
            <person name="Fujiyama A."/>
            <person name="Inagaki F."/>
            <person name="Takami H."/>
        </authorList>
    </citation>
    <scope>NUCLEOTIDE SEQUENCE</scope>
    <source>
        <strain evidence="6">Expedition CK06-06</strain>
    </source>
</reference>
<sequence length="69" mass="8003">VYFTDVDGLVFKRFEIRQMEPYSLQASAYGEKIDRQRHELGAGVKAITRHMLEVGEDEDGYRVQVLLDI</sequence>
<name>X0V7J1_9ZZZZ</name>
<accession>X0V7J1</accession>
<evidence type="ECO:0000256" key="1">
    <source>
        <dbReference type="ARBA" id="ARBA00007963"/>
    </source>
</evidence>
<gene>
    <name evidence="6" type="ORF">S01H1_59327</name>
</gene>
<evidence type="ECO:0000256" key="4">
    <source>
        <dbReference type="ARBA" id="ARBA00022837"/>
    </source>
</evidence>
<dbReference type="GO" id="GO:0008033">
    <property type="term" value="P:tRNA processing"/>
    <property type="evidence" value="ECO:0007669"/>
    <property type="project" value="UniProtKB-KW"/>
</dbReference>
<protein>
    <recommendedName>
        <fullName evidence="5">Archease domain-containing protein</fullName>
    </recommendedName>
</protein>
<dbReference type="SUPFAM" id="SSF69819">
    <property type="entry name" value="MTH1598-like"/>
    <property type="match status" value="1"/>
</dbReference>